<dbReference type="GO" id="GO:0035999">
    <property type="term" value="P:tetrahydrofolate interconversion"/>
    <property type="evidence" value="ECO:0007669"/>
    <property type="project" value="UniProtKB-UniPathway"/>
</dbReference>
<proteinExistence type="inferred from homology"/>
<dbReference type="NCBIfam" id="TIGR00527">
    <property type="entry name" value="gcvH"/>
    <property type="match status" value="1"/>
</dbReference>
<dbReference type="HAMAP" id="MF_00051">
    <property type="entry name" value="SHMT"/>
    <property type="match status" value="1"/>
</dbReference>
<feature type="modified residue" description="N6-lipoyllysine" evidence="15">
    <location>
        <position position="599"/>
    </location>
</feature>
<evidence type="ECO:0000256" key="13">
    <source>
        <dbReference type="ARBA" id="ARBA00022946"/>
    </source>
</evidence>
<evidence type="ECO:0000256" key="5">
    <source>
        <dbReference type="ARBA" id="ARBA00004173"/>
    </source>
</evidence>
<keyword evidence="13" id="KW-0809">Transit peptide</keyword>
<keyword evidence="14" id="KW-0496">Mitochondrion</keyword>
<evidence type="ECO:0000256" key="9">
    <source>
        <dbReference type="ARBA" id="ARBA00022563"/>
    </source>
</evidence>
<dbReference type="InterPro" id="IPR001085">
    <property type="entry name" value="Ser_HO-MeTrfase"/>
</dbReference>
<dbReference type="SUPFAM" id="SSF51230">
    <property type="entry name" value="Single hybrid motif"/>
    <property type="match status" value="1"/>
</dbReference>
<comment type="catalytic activity">
    <reaction evidence="1 16">
        <text>(6R)-5,10-methylene-5,6,7,8-tetrahydrofolate + glycine + H2O = (6S)-5,6,7,8-tetrahydrofolate + L-serine</text>
        <dbReference type="Rhea" id="RHEA:15481"/>
        <dbReference type="ChEBI" id="CHEBI:15377"/>
        <dbReference type="ChEBI" id="CHEBI:15636"/>
        <dbReference type="ChEBI" id="CHEBI:33384"/>
        <dbReference type="ChEBI" id="CHEBI:57305"/>
        <dbReference type="ChEBI" id="CHEBI:57453"/>
        <dbReference type="EC" id="2.1.2.1"/>
    </reaction>
</comment>
<dbReference type="Gene3D" id="3.90.1150.10">
    <property type="entry name" value="Aspartate Aminotransferase, domain 1"/>
    <property type="match status" value="1"/>
</dbReference>
<dbReference type="NCBIfam" id="NF002270">
    <property type="entry name" value="PRK01202.1"/>
    <property type="match status" value="1"/>
</dbReference>
<evidence type="ECO:0000256" key="14">
    <source>
        <dbReference type="ARBA" id="ARBA00023128"/>
    </source>
</evidence>
<dbReference type="InterPro" id="IPR015422">
    <property type="entry name" value="PyrdxlP-dep_Trfase_small"/>
</dbReference>
<dbReference type="GO" id="GO:0030170">
    <property type="term" value="F:pyridoxal phosphate binding"/>
    <property type="evidence" value="ECO:0007669"/>
    <property type="project" value="InterPro"/>
</dbReference>
<comment type="similarity">
    <text evidence="8">Belongs to the GcvH family.</text>
</comment>
<evidence type="ECO:0000256" key="1">
    <source>
        <dbReference type="ARBA" id="ARBA00001528"/>
    </source>
</evidence>
<keyword evidence="10 16" id="KW-0808">Transferase</keyword>
<reference evidence="18 19" key="1">
    <citation type="journal article" date="2017" name="G3 (Bethesda)">
        <title>First Draft Genome Sequence of the Pathogenic Fungus Lomentospora prolificans (Formerly Scedosporium prolificans).</title>
        <authorList>
            <person name="Luo R."/>
            <person name="Zimin A."/>
            <person name="Workman R."/>
            <person name="Fan Y."/>
            <person name="Pertea G."/>
            <person name="Grossman N."/>
            <person name="Wear M.P."/>
            <person name="Jia B."/>
            <person name="Miller H."/>
            <person name="Casadevall A."/>
            <person name="Timp W."/>
            <person name="Zhang S.X."/>
            <person name="Salzberg S.L."/>
        </authorList>
    </citation>
    <scope>NUCLEOTIDE SEQUENCE [LARGE SCALE GENOMIC DNA]</scope>
    <source>
        <strain evidence="18 19">JHH-5317</strain>
    </source>
</reference>
<dbReference type="EC" id="2.1.2.1" evidence="16"/>
<protein>
    <recommendedName>
        <fullName evidence="16">Serine hydroxymethyltransferase</fullName>
        <ecNumber evidence="16">2.1.2.1</ecNumber>
    </recommendedName>
</protein>
<dbReference type="InterPro" id="IPR003016">
    <property type="entry name" value="2-oxoA_DH_lipoyl-BS"/>
</dbReference>
<organism evidence="18 19">
    <name type="scientific">Lomentospora prolificans</name>
    <dbReference type="NCBI Taxonomy" id="41688"/>
    <lineage>
        <taxon>Eukaryota</taxon>
        <taxon>Fungi</taxon>
        <taxon>Dikarya</taxon>
        <taxon>Ascomycota</taxon>
        <taxon>Pezizomycotina</taxon>
        <taxon>Sordariomycetes</taxon>
        <taxon>Hypocreomycetidae</taxon>
        <taxon>Microascales</taxon>
        <taxon>Microascaceae</taxon>
        <taxon>Lomentospora</taxon>
    </lineage>
</organism>
<comment type="similarity">
    <text evidence="7 16">Belongs to the SHMT family.</text>
</comment>
<comment type="cofactor">
    <cofactor evidence="3">
        <name>(R)-lipoate</name>
        <dbReference type="ChEBI" id="CHEBI:83088"/>
    </cofactor>
</comment>
<sequence length="663" mass="71879">MSSLRTLSRGCQAFRLLGAGLAQDDPEMFNILKREERRQRHFINLIPSENFTSKAVLNALGSVMQNKYSEGYPGARYYGGNEHIDEAERLCQKRALEAFGLSPDKWGVNVQTLSGSPANLYAYSAILQPHDRIMGLDLPHGGHLSHGYQTPTKKISFVSKYFETFPYRLNEKTGLIDYDKLREGALLYRPKIIIAGTSAYSRRIDYSRMRAIADEVGAYLLADMAHISGLVAAGVLPSPFEYSDIVTTTTHKSLRGPRGAMIFFRKGVRKVDKKGNETKYDLEGPINASVFPGHQGGPHNHTIMALGVALRQAQTPQFKEYQEAVLTNAQALAKRLSDDLGYKLVSGGTDNHLVLVDLKPKGVDGARVERVLELCGVASNKNTVPGDQSALRPGGLRLGTPAMTTRGFTAEDFKRVADIVNRGVDITIAVDKQAKEAAVAKGAKNPSTIKAFQEYLGDGSGVPEIGALRKEVEDWVGAFDEPWIDSLPGGKLLVACQADVKDEDAAVKNSTAEDGRSNIITVLPPLPIMPEVGQKSPSPEKRYTESHEWVDLSPDGKKCKIGISTYAAEALGDVVYVELPEAGEEVSEGEPFGSVESVKSASDIVSAVSGTVTAVNDPIVDKPGDLGKDPEGEGWLVEVETSNSEAVNSLMDAKAYAEFISHL</sequence>
<comment type="caution">
    <text evidence="18">The sequence shown here is derived from an EMBL/GenBank/DDBJ whole genome shotgun (WGS) entry which is preliminary data.</text>
</comment>
<keyword evidence="19" id="KW-1185">Reference proteome</keyword>
<dbReference type="CDD" id="cd00378">
    <property type="entry name" value="SHMT"/>
    <property type="match status" value="1"/>
</dbReference>
<dbReference type="Gene3D" id="3.40.640.10">
    <property type="entry name" value="Type I PLP-dependent aspartate aminotransferase-like (Major domain)"/>
    <property type="match status" value="1"/>
</dbReference>
<dbReference type="GO" id="GO:0019464">
    <property type="term" value="P:glycine decarboxylation via glycine cleavage system"/>
    <property type="evidence" value="ECO:0007669"/>
    <property type="project" value="InterPro"/>
</dbReference>
<dbReference type="AlphaFoldDB" id="A0A2N3N1C8"/>
<dbReference type="InterPro" id="IPR017453">
    <property type="entry name" value="GCV_H_sub"/>
</dbReference>
<dbReference type="InterPro" id="IPR039429">
    <property type="entry name" value="SHMT-like_dom"/>
</dbReference>
<dbReference type="VEuPathDB" id="FungiDB:jhhlp_006967"/>
<dbReference type="InterPro" id="IPR049943">
    <property type="entry name" value="Ser_HO-MeTrfase-like"/>
</dbReference>
<dbReference type="CDD" id="cd06848">
    <property type="entry name" value="GCS_H"/>
    <property type="match status" value="1"/>
</dbReference>
<dbReference type="UniPathway" id="UPA00193"/>
<evidence type="ECO:0000259" key="17">
    <source>
        <dbReference type="PROSITE" id="PS50968"/>
    </source>
</evidence>
<dbReference type="PANTHER" id="PTHR11680">
    <property type="entry name" value="SERINE HYDROXYMETHYLTRANSFERASE"/>
    <property type="match status" value="1"/>
</dbReference>
<dbReference type="PROSITE" id="PS50968">
    <property type="entry name" value="BIOTINYL_LIPOYL"/>
    <property type="match status" value="1"/>
</dbReference>
<dbReference type="InterPro" id="IPR033753">
    <property type="entry name" value="GCV_H/Fam206"/>
</dbReference>
<evidence type="ECO:0000256" key="11">
    <source>
        <dbReference type="ARBA" id="ARBA00022823"/>
    </source>
</evidence>
<evidence type="ECO:0000256" key="8">
    <source>
        <dbReference type="ARBA" id="ARBA00009249"/>
    </source>
</evidence>
<dbReference type="InterPro" id="IPR002930">
    <property type="entry name" value="GCV_H"/>
</dbReference>
<dbReference type="HAMAP" id="MF_00272">
    <property type="entry name" value="GcvH"/>
    <property type="match status" value="1"/>
</dbReference>
<dbReference type="Gene3D" id="2.40.50.100">
    <property type="match status" value="1"/>
</dbReference>
<dbReference type="GO" id="GO:0019264">
    <property type="term" value="P:glycine biosynthetic process from serine"/>
    <property type="evidence" value="ECO:0007669"/>
    <property type="project" value="InterPro"/>
</dbReference>
<dbReference type="GO" id="GO:0004372">
    <property type="term" value="F:glycine hydroxymethyltransferase activity"/>
    <property type="evidence" value="ECO:0007669"/>
    <property type="project" value="UniProtKB-EC"/>
</dbReference>
<evidence type="ECO:0000256" key="2">
    <source>
        <dbReference type="ARBA" id="ARBA00001933"/>
    </source>
</evidence>
<comment type="pathway">
    <text evidence="6 16">One-carbon metabolism; tetrahydrofolate interconversion.</text>
</comment>
<dbReference type="FunFam" id="3.40.640.10:FF:000097">
    <property type="entry name" value="Serine hydroxymethyltransferase"/>
    <property type="match status" value="1"/>
</dbReference>
<name>A0A2N3N1C8_9PEZI</name>
<evidence type="ECO:0000256" key="6">
    <source>
        <dbReference type="ARBA" id="ARBA00004777"/>
    </source>
</evidence>
<dbReference type="Pfam" id="PF00464">
    <property type="entry name" value="SHMT"/>
    <property type="match status" value="1"/>
</dbReference>
<dbReference type="GO" id="GO:0005739">
    <property type="term" value="C:mitochondrion"/>
    <property type="evidence" value="ECO:0007669"/>
    <property type="project" value="UniProtKB-SubCell"/>
</dbReference>
<dbReference type="InterPro" id="IPR019798">
    <property type="entry name" value="Ser_HO-MeTrfase_PLP_BS"/>
</dbReference>
<evidence type="ECO:0000313" key="19">
    <source>
        <dbReference type="Proteomes" id="UP000233524"/>
    </source>
</evidence>
<feature type="domain" description="Lipoyl-binding" evidence="17">
    <location>
        <begin position="558"/>
        <end position="640"/>
    </location>
</feature>
<dbReference type="PANTHER" id="PTHR11680:SF57">
    <property type="entry name" value="SERINE HYDROXYMETHYLTRANSFERASE, MITOCHONDRIAL"/>
    <property type="match status" value="1"/>
</dbReference>
<comment type="function">
    <text evidence="4 16">Interconversion of serine and glycine.</text>
</comment>
<dbReference type="InterPro" id="IPR011053">
    <property type="entry name" value="Single_hybrid_motif"/>
</dbReference>
<accession>A0A2N3N1C8</accession>
<dbReference type="InterPro" id="IPR000089">
    <property type="entry name" value="Biotin_lipoyl"/>
</dbReference>
<comment type="subcellular location">
    <subcellularLocation>
        <location evidence="5">Mitochondrion</location>
    </subcellularLocation>
</comment>
<dbReference type="EMBL" id="NLAX01001034">
    <property type="protein sequence ID" value="PKS06221.1"/>
    <property type="molecule type" value="Genomic_DNA"/>
</dbReference>
<dbReference type="NCBIfam" id="NF000586">
    <property type="entry name" value="PRK00011.1"/>
    <property type="match status" value="1"/>
</dbReference>
<comment type="cofactor">
    <cofactor evidence="2 16">
        <name>pyridoxal 5'-phosphate</name>
        <dbReference type="ChEBI" id="CHEBI:597326"/>
    </cofactor>
</comment>
<gene>
    <name evidence="18" type="ORF">jhhlp_006967</name>
</gene>
<evidence type="ECO:0000256" key="3">
    <source>
        <dbReference type="ARBA" id="ARBA00001938"/>
    </source>
</evidence>
<dbReference type="STRING" id="41688.A0A2N3N1C8"/>
<evidence type="ECO:0000256" key="16">
    <source>
        <dbReference type="RuleBase" id="RU000585"/>
    </source>
</evidence>
<evidence type="ECO:0000256" key="7">
    <source>
        <dbReference type="ARBA" id="ARBA00006376"/>
    </source>
</evidence>
<dbReference type="Proteomes" id="UP000233524">
    <property type="component" value="Unassembled WGS sequence"/>
</dbReference>
<keyword evidence="12 16" id="KW-0663">Pyridoxal phosphate</keyword>
<dbReference type="Pfam" id="PF01597">
    <property type="entry name" value="GCV_H"/>
    <property type="match status" value="1"/>
</dbReference>
<dbReference type="InterPro" id="IPR015424">
    <property type="entry name" value="PyrdxlP-dep_Trfase"/>
</dbReference>
<dbReference type="PROSITE" id="PS00096">
    <property type="entry name" value="SHMT"/>
    <property type="match status" value="1"/>
</dbReference>
<dbReference type="InterPro" id="IPR015421">
    <property type="entry name" value="PyrdxlP-dep_Trfase_major"/>
</dbReference>
<dbReference type="PROSITE" id="PS00189">
    <property type="entry name" value="LIPOYL"/>
    <property type="match status" value="1"/>
</dbReference>
<dbReference type="SUPFAM" id="SSF53383">
    <property type="entry name" value="PLP-dependent transferases"/>
    <property type="match status" value="1"/>
</dbReference>
<keyword evidence="11 15" id="KW-0450">Lipoyl</keyword>
<dbReference type="GO" id="GO:0005960">
    <property type="term" value="C:glycine cleavage complex"/>
    <property type="evidence" value="ECO:0007669"/>
    <property type="project" value="InterPro"/>
</dbReference>
<keyword evidence="9 16" id="KW-0554">One-carbon metabolism</keyword>
<evidence type="ECO:0000256" key="10">
    <source>
        <dbReference type="ARBA" id="ARBA00022679"/>
    </source>
</evidence>
<evidence type="ECO:0000313" key="18">
    <source>
        <dbReference type="EMBL" id="PKS06221.1"/>
    </source>
</evidence>
<evidence type="ECO:0000256" key="4">
    <source>
        <dbReference type="ARBA" id="ARBA00002224"/>
    </source>
</evidence>
<dbReference type="OrthoDB" id="10265628at2759"/>
<dbReference type="InParanoid" id="A0A2N3N1C8"/>
<evidence type="ECO:0000256" key="15">
    <source>
        <dbReference type="PIRSR" id="PIRSR617453-50"/>
    </source>
</evidence>
<evidence type="ECO:0000256" key="12">
    <source>
        <dbReference type="ARBA" id="ARBA00022898"/>
    </source>
</evidence>